<dbReference type="RefSeq" id="WP_015832785.1">
    <property type="nucleotide sequence ID" value="NC_012968.1"/>
</dbReference>
<organism evidence="3 4">
    <name type="scientific">Methylotenera mobilis (strain JLW8 / ATCC BAA-1282 / DSM 17540)</name>
    <dbReference type="NCBI Taxonomy" id="583345"/>
    <lineage>
        <taxon>Bacteria</taxon>
        <taxon>Pseudomonadati</taxon>
        <taxon>Pseudomonadota</taxon>
        <taxon>Betaproteobacteria</taxon>
        <taxon>Nitrosomonadales</taxon>
        <taxon>Methylophilaceae</taxon>
        <taxon>Methylotenera</taxon>
    </lineage>
</organism>
<evidence type="ECO:0008006" key="5">
    <source>
        <dbReference type="Google" id="ProtNLM"/>
    </source>
</evidence>
<dbReference type="Proteomes" id="UP000002742">
    <property type="component" value="Chromosome"/>
</dbReference>
<evidence type="ECO:0000313" key="4">
    <source>
        <dbReference type="Proteomes" id="UP000002742"/>
    </source>
</evidence>
<dbReference type="AlphaFoldDB" id="C6WXV1"/>
<accession>C6WXV1</accession>
<dbReference type="InterPro" id="IPR055101">
    <property type="entry name" value="AIPR_N"/>
</dbReference>
<dbReference type="InterPro" id="IPR018891">
    <property type="entry name" value="AIPR_C"/>
</dbReference>
<dbReference type="Pfam" id="PF22879">
    <property type="entry name" value="AIPR_N"/>
    <property type="match status" value="1"/>
</dbReference>
<evidence type="ECO:0000259" key="2">
    <source>
        <dbReference type="Pfam" id="PF22879"/>
    </source>
</evidence>
<dbReference type="eggNOG" id="ENOG502Z7VT">
    <property type="taxonomic scope" value="Bacteria"/>
</dbReference>
<dbReference type="STRING" id="583345.Mmol_1847"/>
<sequence>MDISLEEFHQDFMQRIYSDADSRGLLRSQAFYENVCEELIESGDLTNNYTVAEYIKNNIQVCGFDYDEEREVLTLLGHKFYQDDELQTILLSEVSTSFRNLRLYLSNCNNSNFYKQLEETTPAYSMSFQITNYLATNTIKKIRLVLLTDARTTKSLTHLESEQLFDIEVEFRVVDINYLYQLFKSQNSGGDFETDIDLPCLEIINNDKYQSYLAVIKGTDLVNIYNRFGQKLFEQNVRTFLQFKGAVNKGLRNTIQYNPEMFFAYNNGITATATEVEIGQDGHIKKIKNLQIVNGGQTTSAIYAACKNSKLDVNNVSVQMKLSLVRNPDDINDFVSKVSEYANTQNKVSSSDFYSNSPLHKEFKAYSKRVLAPQIGGSQLQTHWFYERVRGEYLNEQAYLTIAKRRQFLLQFPKNQLFDKTFLAKVEVAWMQKPDVVSKGAQDSAKVFKKEIDDILEKNSLAITEAYFKNAVSKIILFRFIEKLISQATWYNQAYRSQAVAYTVALLSYRVKQTGKAFNFNSIWEKQSPSKVLEKILNLIAEEIYSYITTPKDGYGNPSQWCKREKCWEEIKLLPIDFEISTELLIDDDTKLFMAKDEKKTKLLDNGIEIQSFVVTQDTNLWKELIKYFRIDNNISQMQMDILNKYATGSLSFPSEKQAKIIYDLYNKALSEGFIYNS</sequence>
<gene>
    <name evidence="3" type="ordered locus">Mmol_1847</name>
</gene>
<proteinExistence type="predicted"/>
<evidence type="ECO:0000313" key="3">
    <source>
        <dbReference type="EMBL" id="ACT48750.1"/>
    </source>
</evidence>
<keyword evidence="4" id="KW-1185">Reference proteome</keyword>
<dbReference type="HOGENOM" id="CLU_019647_0_0_4"/>
<dbReference type="KEGG" id="mmb:Mmol_1847"/>
<name>C6WXV1_METML</name>
<evidence type="ECO:0000259" key="1">
    <source>
        <dbReference type="Pfam" id="PF10592"/>
    </source>
</evidence>
<reference evidence="4" key="1">
    <citation type="submission" date="2009-07" db="EMBL/GenBank/DDBJ databases">
        <title>Complete sequence of Methylotenera mobilis JLW8.</title>
        <authorList>
            <consortium name="US DOE Joint Genome Institute"/>
            <person name="Lucas S."/>
            <person name="Copeland A."/>
            <person name="Lapidus A."/>
            <person name="Glavina del Rio T."/>
            <person name="Tice H."/>
            <person name="Bruce D."/>
            <person name="Goodwin L."/>
            <person name="Pitluck S."/>
            <person name="LaButti K.M."/>
            <person name="Clum A."/>
            <person name="Larimer F."/>
            <person name="Land M."/>
            <person name="Hauser L."/>
            <person name="Kyrpides N."/>
            <person name="Mikhailova N."/>
            <person name="Kayluzhnaya M."/>
            <person name="Chistoserdova L."/>
        </authorList>
    </citation>
    <scope>NUCLEOTIDE SEQUENCE [LARGE SCALE GENOMIC DNA]</scope>
    <source>
        <strain evidence="4">JLW8 / ATCC BAA-1282 / DSM 17540</strain>
    </source>
</reference>
<feature type="domain" description="Abortive infection phage resistance protein N-terminal" evidence="2">
    <location>
        <begin position="31"/>
        <end position="181"/>
    </location>
</feature>
<feature type="domain" description="Abortive phage infection protein C-terminal" evidence="1">
    <location>
        <begin position="233"/>
        <end position="551"/>
    </location>
</feature>
<dbReference type="EMBL" id="CP001672">
    <property type="protein sequence ID" value="ACT48750.1"/>
    <property type="molecule type" value="Genomic_DNA"/>
</dbReference>
<reference evidence="3 4" key="2">
    <citation type="journal article" date="2011" name="J. Bacteriol.">
        <title>Genomes of three methylotrophs from a single niche uncover genetic and metabolic divergence of Methylophilaceae.</title>
        <authorList>
            <person name="Lapidus A."/>
            <person name="Clum A."/>
            <person name="Labutti K."/>
            <person name="Kaluzhnaya M.G."/>
            <person name="Lim S."/>
            <person name="Beck D.A."/>
            <person name="Glavina Del Rio T."/>
            <person name="Nolan M."/>
            <person name="Mavromatis K."/>
            <person name="Huntemann M."/>
            <person name="Lucas S."/>
            <person name="Lidstrom M.E."/>
            <person name="Ivanova N."/>
            <person name="Chistoserdova L."/>
        </authorList>
    </citation>
    <scope>NUCLEOTIDE SEQUENCE [LARGE SCALE GENOMIC DNA]</scope>
    <source>
        <strain evidence="4">JLW8 / ATCC BAA-1282 / DSM 17540</strain>
    </source>
</reference>
<dbReference type="Pfam" id="PF10592">
    <property type="entry name" value="AIPR"/>
    <property type="match status" value="1"/>
</dbReference>
<protein>
    <recommendedName>
        <fullName evidence="5">Abortive phage infection protein</fullName>
    </recommendedName>
</protein>